<evidence type="ECO:0000313" key="3">
    <source>
        <dbReference type="EMBL" id="KOE98819.1"/>
    </source>
</evidence>
<evidence type="ECO:0000313" key="4">
    <source>
        <dbReference type="Proteomes" id="UP000036890"/>
    </source>
</evidence>
<gene>
    <name evidence="3" type="ORF">W7K_12895</name>
</gene>
<dbReference type="RefSeq" id="WP_010483240.1">
    <property type="nucleotide sequence ID" value="NZ_AJLO02000025.1"/>
</dbReference>
<feature type="chain" id="PRO_5005579887" description="Lipoprotein" evidence="2">
    <location>
        <begin position="22"/>
        <end position="79"/>
    </location>
</feature>
<keyword evidence="2" id="KW-0732">Signal</keyword>
<dbReference type="OrthoDB" id="6049586at2"/>
<evidence type="ECO:0000256" key="1">
    <source>
        <dbReference type="SAM" id="MobiDB-lite"/>
    </source>
</evidence>
<accession>A0A0L8A9I9</accession>
<feature type="signal peptide" evidence="2">
    <location>
        <begin position="1"/>
        <end position="21"/>
    </location>
</feature>
<feature type="region of interest" description="Disordered" evidence="1">
    <location>
        <begin position="43"/>
        <end position="79"/>
    </location>
</feature>
<name>A0A0L8A9I9_9GAMM</name>
<proteinExistence type="predicted"/>
<feature type="compositionally biased region" description="Basic and acidic residues" evidence="1">
    <location>
        <begin position="66"/>
        <end position="79"/>
    </location>
</feature>
<organism evidence="3 4">
    <name type="scientific">Stenotrophomonas geniculata N1</name>
    <dbReference type="NCBI Taxonomy" id="1167641"/>
    <lineage>
        <taxon>Bacteria</taxon>
        <taxon>Pseudomonadati</taxon>
        <taxon>Pseudomonadota</taxon>
        <taxon>Gammaproteobacteria</taxon>
        <taxon>Lysobacterales</taxon>
        <taxon>Lysobacteraceae</taxon>
        <taxon>Stenotrophomonas</taxon>
    </lineage>
</organism>
<evidence type="ECO:0008006" key="5">
    <source>
        <dbReference type="Google" id="ProtNLM"/>
    </source>
</evidence>
<evidence type="ECO:0000256" key="2">
    <source>
        <dbReference type="SAM" id="SignalP"/>
    </source>
</evidence>
<dbReference type="PROSITE" id="PS51257">
    <property type="entry name" value="PROKAR_LIPOPROTEIN"/>
    <property type="match status" value="1"/>
</dbReference>
<dbReference type="GeneID" id="90524351"/>
<protein>
    <recommendedName>
        <fullName evidence="5">Lipoprotein</fullName>
    </recommendedName>
</protein>
<dbReference type="AlphaFoldDB" id="A0A0L8A9I9"/>
<reference evidence="3 4" key="1">
    <citation type="journal article" date="2012" name="J. Bacteriol.">
        <title>Genome sequence of a novel nicotine-degrading strain, Pseudomonas geniculata N1.</title>
        <authorList>
            <person name="Tang H."/>
            <person name="Yu H."/>
            <person name="Tai C."/>
            <person name="Huang K."/>
            <person name="Liu Y."/>
            <person name="Wang L."/>
            <person name="Yao Y."/>
            <person name="Wu G."/>
            <person name="Xu P."/>
        </authorList>
    </citation>
    <scope>NUCLEOTIDE SEQUENCE [LARGE SCALE GENOMIC DNA]</scope>
    <source>
        <strain evidence="3 4">N1</strain>
    </source>
</reference>
<dbReference type="EMBL" id="AJLO02000025">
    <property type="protein sequence ID" value="KOE98819.1"/>
    <property type="molecule type" value="Genomic_DNA"/>
</dbReference>
<dbReference type="Proteomes" id="UP000036890">
    <property type="component" value="Unassembled WGS sequence"/>
</dbReference>
<comment type="caution">
    <text evidence="3">The sequence shown here is derived from an EMBL/GenBank/DDBJ whole genome shotgun (WGS) entry which is preliminary data.</text>
</comment>
<sequence>MHQRLQMKRSVALALIGAALAACSTGDRLGDTQVRPTDRPECLVGSQRQDLSAGVPTLIGGSGCRTDPDNPRPLNKRTE</sequence>